<feature type="region of interest" description="Disordered" evidence="1">
    <location>
        <begin position="154"/>
        <end position="184"/>
    </location>
</feature>
<dbReference type="VEuPathDB" id="GiardiaDB:GL50803_0014790"/>
<evidence type="ECO:0000313" key="2">
    <source>
        <dbReference type="EMBL" id="ESU38788.1"/>
    </source>
</evidence>
<name>V6TIJ2_GIAIN</name>
<feature type="compositionally biased region" description="Polar residues" evidence="1">
    <location>
        <begin position="162"/>
        <end position="175"/>
    </location>
</feature>
<comment type="caution">
    <text evidence="2">The sequence shown here is derived from an EMBL/GenBank/DDBJ whole genome shotgun (WGS) entry which is preliminary data.</text>
</comment>
<dbReference type="VEuPathDB" id="GiardiaDB:DHA2_150927"/>
<dbReference type="EMBL" id="AHGT01000009">
    <property type="protein sequence ID" value="ESU38788.1"/>
    <property type="molecule type" value="Genomic_DNA"/>
</dbReference>
<protein>
    <submittedName>
        <fullName evidence="2">Uncharacterized protein</fullName>
    </submittedName>
</protein>
<dbReference type="AlphaFoldDB" id="V6TIJ2"/>
<dbReference type="VEuPathDB" id="GiardiaDB:QR46_0853"/>
<organism evidence="2 3">
    <name type="scientific">Giardia intestinalis</name>
    <name type="common">Giardia lamblia</name>
    <dbReference type="NCBI Taxonomy" id="5741"/>
    <lineage>
        <taxon>Eukaryota</taxon>
        <taxon>Metamonada</taxon>
        <taxon>Diplomonadida</taxon>
        <taxon>Hexamitidae</taxon>
        <taxon>Giardiinae</taxon>
        <taxon>Giardia</taxon>
    </lineage>
</organism>
<feature type="non-terminal residue" evidence="2">
    <location>
        <position position="1"/>
    </location>
</feature>
<reference evidence="3" key="1">
    <citation type="submission" date="2012-02" db="EMBL/GenBank/DDBJ databases">
        <title>Genome sequencing of Giardia lamblia Genotypes A2 and B isolates (DH and GS) and comparative analysis with the genomes of Genotypes A1 and E (WB and Pig).</title>
        <authorList>
            <person name="Adam R."/>
            <person name="Dahlstrom E."/>
            <person name="Martens C."/>
            <person name="Bruno D."/>
            <person name="Barbian K."/>
            <person name="Porcella S.F."/>
            <person name="Nash T."/>
        </authorList>
    </citation>
    <scope>NUCLEOTIDE SEQUENCE</scope>
    <source>
        <strain evidence="3">DH</strain>
    </source>
</reference>
<evidence type="ECO:0000313" key="3">
    <source>
        <dbReference type="Proteomes" id="UP000018320"/>
    </source>
</evidence>
<accession>V6TIJ2</accession>
<gene>
    <name evidence="2" type="ORF">DHA2_150927</name>
</gene>
<evidence type="ECO:0000256" key="1">
    <source>
        <dbReference type="SAM" id="MobiDB-lite"/>
    </source>
</evidence>
<dbReference type="VEuPathDB" id="GiardiaDB:GL50581_2270"/>
<sequence length="490" mass="54622">VASRTSPGHLYASPTPGVQLPLLSQRTISPTARLSYQGSRLGFGSKPEASDLHTSGSRSYGATLRGFNLSMAIAHDDTRRSASFQPRRRSALTTSLANMRESGYDQTEPGSIATIGLYPLRTGTSESQTNLLLTDSRMKYSDICDSLKSSGTELSDQAARYSPSQNKQLTLSEASTGEPKGSDKAVKGTFLTSLETVTAPSLTEAVLTRPDLVTTSMPDDPILTGEVLIPPRYAKKTDFSPPFTMMPRGPIRKMVIDRNRTKSLLDRGLLASHEGLTEEDRRLIAGPDIERCLMSPRASEFITYAYKRICNPLEHINDDIPSSKRLTTTREGHRGISSTSNHGAHLYQDVCGLYSTYPHHAVPKQSIRPPANLMKALWNQPLTPRTRDREYIRMATLQPPETHYKHLYKHERSPSGLTFEEMLKYVPQNEIEYNIFNVYRWRPTWHNLKGWGDPHPLPSIADLSIENIASIEPQATRHTVDINTMKTSAE</sequence>
<proteinExistence type="predicted"/>
<dbReference type="Proteomes" id="UP000018320">
    <property type="component" value="Unassembled WGS sequence"/>
</dbReference>
<reference evidence="2 3" key="2">
    <citation type="journal article" date="2013" name="Genome Biol. Evol.">
        <title>Genome sequencing of Giardia lamblia genotypes A2 and B isolates (DH and GS) and comparative analysis with the genomes of genotypes A1 and E (WB and Pig).</title>
        <authorList>
            <person name="Adam R.D."/>
            <person name="Dahlstrom E.W."/>
            <person name="Martens C.A."/>
            <person name="Bruno D.P."/>
            <person name="Barbian K.D."/>
            <person name="Ricklefs S.M."/>
            <person name="Hernandez M.M."/>
            <person name="Narla N.P."/>
            <person name="Patel R.B."/>
            <person name="Porcella S.F."/>
            <person name="Nash T.E."/>
        </authorList>
    </citation>
    <scope>NUCLEOTIDE SEQUENCE [LARGE SCALE GENOMIC DNA]</scope>
    <source>
        <strain evidence="2 3">DH</strain>
    </source>
</reference>